<name>A0A3N4JBF3_9PEZI</name>
<dbReference type="OrthoDB" id="2687452at2759"/>
<reference evidence="2 3" key="1">
    <citation type="journal article" date="2018" name="Nat. Ecol. Evol.">
        <title>Pezizomycetes genomes reveal the molecular basis of ectomycorrhizal truffle lifestyle.</title>
        <authorList>
            <person name="Murat C."/>
            <person name="Payen T."/>
            <person name="Noel B."/>
            <person name="Kuo A."/>
            <person name="Morin E."/>
            <person name="Chen J."/>
            <person name="Kohler A."/>
            <person name="Krizsan K."/>
            <person name="Balestrini R."/>
            <person name="Da Silva C."/>
            <person name="Montanini B."/>
            <person name="Hainaut M."/>
            <person name="Levati E."/>
            <person name="Barry K.W."/>
            <person name="Belfiori B."/>
            <person name="Cichocki N."/>
            <person name="Clum A."/>
            <person name="Dockter R.B."/>
            <person name="Fauchery L."/>
            <person name="Guy J."/>
            <person name="Iotti M."/>
            <person name="Le Tacon F."/>
            <person name="Lindquist E.A."/>
            <person name="Lipzen A."/>
            <person name="Malagnac F."/>
            <person name="Mello A."/>
            <person name="Molinier V."/>
            <person name="Miyauchi S."/>
            <person name="Poulain J."/>
            <person name="Riccioni C."/>
            <person name="Rubini A."/>
            <person name="Sitrit Y."/>
            <person name="Splivallo R."/>
            <person name="Traeger S."/>
            <person name="Wang M."/>
            <person name="Zifcakova L."/>
            <person name="Wipf D."/>
            <person name="Zambonelli A."/>
            <person name="Paolocci F."/>
            <person name="Nowrousian M."/>
            <person name="Ottonello S."/>
            <person name="Baldrian P."/>
            <person name="Spatafora J.W."/>
            <person name="Henrissat B."/>
            <person name="Nagy L.G."/>
            <person name="Aury J.M."/>
            <person name="Wincker P."/>
            <person name="Grigoriev I.V."/>
            <person name="Bonfante P."/>
            <person name="Martin F.M."/>
        </authorList>
    </citation>
    <scope>NUCLEOTIDE SEQUENCE [LARGE SCALE GENOMIC DNA]</scope>
    <source>
        <strain evidence="2 3">120613-1</strain>
    </source>
</reference>
<feature type="compositionally biased region" description="Polar residues" evidence="1">
    <location>
        <begin position="19"/>
        <end position="31"/>
    </location>
</feature>
<feature type="region of interest" description="Disordered" evidence="1">
    <location>
        <begin position="1"/>
        <end position="33"/>
    </location>
</feature>
<gene>
    <name evidence="2" type="ORF">L873DRAFT_1819838</name>
</gene>
<accession>A0A3N4JBF3</accession>
<dbReference type="AlphaFoldDB" id="A0A3N4JBF3"/>
<sequence length="154" mass="16875">MTEPQSPNPLDLPAGLGSWNGTTDTPETANEVNKENPENNIAIPIPQVNRPRNARLSLPIIFCEYGKCTGHCGPHACARGRITCEAPSCSCPGSFKTKQAFNRHYLAKHFDDRVDCPVEGCPRVGARGIKQKDNLAAHMLNKHGISRDRPQYGN</sequence>
<evidence type="ECO:0000313" key="3">
    <source>
        <dbReference type="Proteomes" id="UP000276215"/>
    </source>
</evidence>
<proteinExistence type="predicted"/>
<dbReference type="EMBL" id="ML120503">
    <property type="protein sequence ID" value="RPA91154.1"/>
    <property type="molecule type" value="Genomic_DNA"/>
</dbReference>
<organism evidence="2 3">
    <name type="scientific">Choiromyces venosus 120613-1</name>
    <dbReference type="NCBI Taxonomy" id="1336337"/>
    <lineage>
        <taxon>Eukaryota</taxon>
        <taxon>Fungi</taxon>
        <taxon>Dikarya</taxon>
        <taxon>Ascomycota</taxon>
        <taxon>Pezizomycotina</taxon>
        <taxon>Pezizomycetes</taxon>
        <taxon>Pezizales</taxon>
        <taxon>Tuberaceae</taxon>
        <taxon>Choiromyces</taxon>
    </lineage>
</organism>
<keyword evidence="3" id="KW-1185">Reference proteome</keyword>
<protein>
    <recommendedName>
        <fullName evidence="4">C2H2-type domain-containing protein</fullName>
    </recommendedName>
</protein>
<dbReference type="Proteomes" id="UP000276215">
    <property type="component" value="Unassembled WGS sequence"/>
</dbReference>
<evidence type="ECO:0008006" key="4">
    <source>
        <dbReference type="Google" id="ProtNLM"/>
    </source>
</evidence>
<evidence type="ECO:0000313" key="2">
    <source>
        <dbReference type="EMBL" id="RPA91154.1"/>
    </source>
</evidence>
<evidence type="ECO:0000256" key="1">
    <source>
        <dbReference type="SAM" id="MobiDB-lite"/>
    </source>
</evidence>